<accession>A6JLT7</accession>
<feature type="non-terminal residue" evidence="1">
    <location>
        <position position="21"/>
    </location>
</feature>
<protein>
    <submittedName>
        <fullName evidence="1">RCG55792</fullName>
    </submittedName>
</protein>
<evidence type="ECO:0000313" key="2">
    <source>
        <dbReference type="Proteomes" id="UP000234681"/>
    </source>
</evidence>
<dbReference type="AlphaFoldDB" id="A6JLT7"/>
<dbReference type="Proteomes" id="UP000234681">
    <property type="component" value="Chromosome 17"/>
</dbReference>
<reference evidence="2" key="1">
    <citation type="submission" date="2005-09" db="EMBL/GenBank/DDBJ databases">
        <authorList>
            <person name="Mural R.J."/>
            <person name="Li P.W."/>
            <person name="Adams M.D."/>
            <person name="Amanatides P.G."/>
            <person name="Baden-Tillson H."/>
            <person name="Barnstead M."/>
            <person name="Chin S.H."/>
            <person name="Dew I."/>
            <person name="Evans C.A."/>
            <person name="Ferriera S."/>
            <person name="Flanigan M."/>
            <person name="Fosler C."/>
            <person name="Glodek A."/>
            <person name="Gu Z."/>
            <person name="Holt R.A."/>
            <person name="Jennings D."/>
            <person name="Kraft C.L."/>
            <person name="Lu F."/>
            <person name="Nguyen T."/>
            <person name="Nusskern D.R."/>
            <person name="Pfannkoch C.M."/>
            <person name="Sitter C."/>
            <person name="Sutton G.G."/>
            <person name="Venter J.C."/>
            <person name="Wang Z."/>
            <person name="Woodage T."/>
            <person name="Zheng X.H."/>
            <person name="Zhong F."/>
        </authorList>
    </citation>
    <scope>NUCLEOTIDE SEQUENCE [LARGE SCALE GENOMIC DNA]</scope>
    <source>
        <strain>BN</strain>
        <strain evidence="2">Sprague-Dawley</strain>
    </source>
</reference>
<dbReference type="EMBL" id="CH473990">
    <property type="protein sequence ID" value="EDL78614.1"/>
    <property type="molecule type" value="Genomic_DNA"/>
</dbReference>
<proteinExistence type="predicted"/>
<name>A6JLT7_RAT</name>
<evidence type="ECO:0000313" key="1">
    <source>
        <dbReference type="EMBL" id="EDL78614.1"/>
    </source>
</evidence>
<gene>
    <name evidence="1" type="ORF">rCG_55792</name>
</gene>
<sequence length="21" mass="2679">MFDWLLIRTLSRCCQQNWDHL</sequence>
<organism evidence="1 2">
    <name type="scientific">Rattus norvegicus</name>
    <name type="common">Rat</name>
    <dbReference type="NCBI Taxonomy" id="10116"/>
    <lineage>
        <taxon>Eukaryota</taxon>
        <taxon>Metazoa</taxon>
        <taxon>Chordata</taxon>
        <taxon>Craniata</taxon>
        <taxon>Vertebrata</taxon>
        <taxon>Euteleostomi</taxon>
        <taxon>Mammalia</taxon>
        <taxon>Eutheria</taxon>
        <taxon>Euarchontoglires</taxon>
        <taxon>Glires</taxon>
        <taxon>Rodentia</taxon>
        <taxon>Myomorpha</taxon>
        <taxon>Muroidea</taxon>
        <taxon>Muridae</taxon>
        <taxon>Murinae</taxon>
        <taxon>Rattus</taxon>
    </lineage>
</organism>